<comment type="caution">
    <text evidence="1">The sequence shown here is derived from an EMBL/GenBank/DDBJ whole genome shotgun (WGS) entry which is preliminary data.</text>
</comment>
<dbReference type="EMBL" id="JAFBCV010000014">
    <property type="protein sequence ID" value="MBM7840441.1"/>
    <property type="molecule type" value="Genomic_DNA"/>
</dbReference>
<keyword evidence="1" id="KW-0969">Cilium</keyword>
<dbReference type="InterPro" id="IPR035924">
    <property type="entry name" value="FlaG-like_sf"/>
</dbReference>
<dbReference type="Gene3D" id="3.30.160.170">
    <property type="entry name" value="FlaG-like"/>
    <property type="match status" value="1"/>
</dbReference>
<keyword evidence="1" id="KW-0966">Cell projection</keyword>
<dbReference type="Pfam" id="PF03646">
    <property type="entry name" value="FlaG"/>
    <property type="match status" value="1"/>
</dbReference>
<reference evidence="1" key="1">
    <citation type="submission" date="2021-01" db="EMBL/GenBank/DDBJ databases">
        <title>Genomic Encyclopedia of Type Strains, Phase IV (KMG-IV): sequencing the most valuable type-strain genomes for metagenomic binning, comparative biology and taxonomic classification.</title>
        <authorList>
            <person name="Goeker M."/>
        </authorList>
    </citation>
    <scope>NUCLEOTIDE SEQUENCE</scope>
    <source>
        <strain evidence="1">DSM 21943</strain>
    </source>
</reference>
<dbReference type="Proteomes" id="UP001179280">
    <property type="component" value="Unassembled WGS sequence"/>
</dbReference>
<dbReference type="RefSeq" id="WP_204468046.1">
    <property type="nucleotide sequence ID" value="NZ_JAFBCV010000014.1"/>
</dbReference>
<organism evidence="1 2">
    <name type="scientific">Shouchella xiaoxiensis</name>
    <dbReference type="NCBI Taxonomy" id="766895"/>
    <lineage>
        <taxon>Bacteria</taxon>
        <taxon>Bacillati</taxon>
        <taxon>Bacillota</taxon>
        <taxon>Bacilli</taxon>
        <taxon>Bacillales</taxon>
        <taxon>Bacillaceae</taxon>
        <taxon>Shouchella</taxon>
    </lineage>
</organism>
<name>A0ABS2SY31_9BACI</name>
<protein>
    <submittedName>
        <fullName evidence="1">Flagellar protein FlaG</fullName>
    </submittedName>
</protein>
<dbReference type="InterPro" id="IPR005186">
    <property type="entry name" value="FlaG"/>
</dbReference>
<keyword evidence="2" id="KW-1185">Reference proteome</keyword>
<dbReference type="PANTHER" id="PTHR37166">
    <property type="entry name" value="PROTEIN FLAG"/>
    <property type="match status" value="1"/>
</dbReference>
<gene>
    <name evidence="1" type="ORF">JOC54_003733</name>
</gene>
<sequence>MSIHFPMVTSLTSIPANSLSHAVEGNKDRTSQGKVIHEDLQASIEAFNKVSKRALTFNIHKELDRVYVQVIDQETDEIVREVPPEKILDLIASMMKSAGLIVDRQI</sequence>
<proteinExistence type="predicted"/>
<evidence type="ECO:0000313" key="2">
    <source>
        <dbReference type="Proteomes" id="UP001179280"/>
    </source>
</evidence>
<dbReference type="SUPFAM" id="SSF160214">
    <property type="entry name" value="FlaG-like"/>
    <property type="match status" value="1"/>
</dbReference>
<accession>A0ABS2SY31</accession>
<evidence type="ECO:0000313" key="1">
    <source>
        <dbReference type="EMBL" id="MBM7840441.1"/>
    </source>
</evidence>
<keyword evidence="1" id="KW-0282">Flagellum</keyword>
<dbReference type="PANTHER" id="PTHR37166:SF1">
    <property type="entry name" value="PROTEIN FLAG"/>
    <property type="match status" value="1"/>
</dbReference>